<dbReference type="PANTHER" id="PTHR43610">
    <property type="entry name" value="BLL6696 PROTEIN"/>
    <property type="match status" value="1"/>
</dbReference>
<keyword evidence="5" id="KW-1185">Reference proteome</keyword>
<gene>
    <name evidence="3" type="ORF">ADS79_15005</name>
    <name evidence="2" type="ORF">BRE01_59750</name>
</gene>
<dbReference type="RefSeq" id="WP_049739242.1">
    <property type="nucleotide sequence ID" value="NZ_BJON01000028.1"/>
</dbReference>
<reference evidence="4" key="1">
    <citation type="submission" date="2015-07" db="EMBL/GenBank/DDBJ databases">
        <title>Genome sequencing project for genomic taxonomy and phylogenomics of Bacillus-like bacteria.</title>
        <authorList>
            <person name="Liu B."/>
            <person name="Wang J."/>
            <person name="Zhu Y."/>
            <person name="Liu G."/>
            <person name="Chen Q."/>
            <person name="Chen Z."/>
            <person name="Lan J."/>
            <person name="Che J."/>
            <person name="Ge C."/>
            <person name="Shi H."/>
            <person name="Pan Z."/>
            <person name="Liu X."/>
        </authorList>
    </citation>
    <scope>NUCLEOTIDE SEQUENCE [LARGE SCALE GENOMIC DNA]</scope>
    <source>
        <strain evidence="4">DSM 9887</strain>
    </source>
</reference>
<evidence type="ECO:0000313" key="3">
    <source>
        <dbReference type="EMBL" id="KNB70272.1"/>
    </source>
</evidence>
<sequence length="196" mass="22535">MLQIAPVTLEGKLVRLEPLGPEHVEGLWEAGRFEQIWSYMSIAMHNPEDTQSFVEQALQNAQEGTELPFVIVSQETDKIIGSTRFLGISRKDRGLEIGFTWLTPSVWKTAVNTECKFLLLRHCFEELECIRVQLKTDSRNLNSQRAIKRIGGIQEGVLRNHMVLREGYIRDSVYFSIVDKEWPAAKEKLQMLLFGE</sequence>
<dbReference type="Pfam" id="PF13302">
    <property type="entry name" value="Acetyltransf_3"/>
    <property type="match status" value="1"/>
</dbReference>
<dbReference type="Gene3D" id="3.40.630.30">
    <property type="match status" value="1"/>
</dbReference>
<dbReference type="InterPro" id="IPR000182">
    <property type="entry name" value="GNAT_dom"/>
</dbReference>
<dbReference type="SUPFAM" id="SSF55729">
    <property type="entry name" value="Acyl-CoA N-acyltransferases (Nat)"/>
    <property type="match status" value="1"/>
</dbReference>
<dbReference type="Proteomes" id="UP000036834">
    <property type="component" value="Unassembled WGS sequence"/>
</dbReference>
<evidence type="ECO:0000259" key="1">
    <source>
        <dbReference type="Pfam" id="PF13302"/>
    </source>
</evidence>
<comment type="caution">
    <text evidence="3">The sequence shown here is derived from an EMBL/GenBank/DDBJ whole genome shotgun (WGS) entry which is preliminary data.</text>
</comment>
<accession>A0A0K9YNN7</accession>
<organism evidence="3 4">
    <name type="scientific">Brevibacillus reuszeri</name>
    <dbReference type="NCBI Taxonomy" id="54915"/>
    <lineage>
        <taxon>Bacteria</taxon>
        <taxon>Bacillati</taxon>
        <taxon>Bacillota</taxon>
        <taxon>Bacilli</taxon>
        <taxon>Bacillales</taxon>
        <taxon>Paenibacillaceae</taxon>
        <taxon>Brevibacillus</taxon>
    </lineage>
</organism>
<dbReference type="AlphaFoldDB" id="A0A0K9YNN7"/>
<dbReference type="InterPro" id="IPR016181">
    <property type="entry name" value="Acyl_CoA_acyltransferase"/>
</dbReference>
<dbReference type="EMBL" id="LGIQ01000009">
    <property type="protein sequence ID" value="KNB70272.1"/>
    <property type="molecule type" value="Genomic_DNA"/>
</dbReference>
<dbReference type="OrthoDB" id="9795199at2"/>
<reference evidence="2 5" key="3">
    <citation type="submission" date="2019-06" db="EMBL/GenBank/DDBJ databases">
        <title>Whole genome shotgun sequence of Brevibacillus reuszeri NBRC 15719.</title>
        <authorList>
            <person name="Hosoyama A."/>
            <person name="Uohara A."/>
            <person name="Ohji S."/>
            <person name="Ichikawa N."/>
        </authorList>
    </citation>
    <scope>NUCLEOTIDE SEQUENCE [LARGE SCALE GENOMIC DNA]</scope>
    <source>
        <strain evidence="2 5">NBRC 15719</strain>
    </source>
</reference>
<feature type="domain" description="N-acetyltransferase" evidence="1">
    <location>
        <begin position="15"/>
        <end position="151"/>
    </location>
</feature>
<keyword evidence="3" id="KW-0808">Transferase</keyword>
<evidence type="ECO:0000313" key="2">
    <source>
        <dbReference type="EMBL" id="GED72273.1"/>
    </source>
</evidence>
<protein>
    <submittedName>
        <fullName evidence="3">GNAT family acetyltransferase</fullName>
    </submittedName>
    <submittedName>
        <fullName evidence="2">N-acetyltransferase</fullName>
    </submittedName>
</protein>
<reference evidence="3" key="2">
    <citation type="submission" date="2015-07" db="EMBL/GenBank/DDBJ databases">
        <title>MeaNS - Measles Nucleotide Surveillance Program.</title>
        <authorList>
            <person name="Tran T."/>
            <person name="Druce J."/>
        </authorList>
    </citation>
    <scope>NUCLEOTIDE SEQUENCE</scope>
    <source>
        <strain evidence="3">DSM 9887</strain>
    </source>
</reference>
<evidence type="ECO:0000313" key="4">
    <source>
        <dbReference type="Proteomes" id="UP000036834"/>
    </source>
</evidence>
<name>A0A0K9YNN7_9BACL</name>
<dbReference type="Proteomes" id="UP000319578">
    <property type="component" value="Unassembled WGS sequence"/>
</dbReference>
<dbReference type="PATRIC" id="fig|54915.3.peg.1997"/>
<dbReference type="STRING" id="54915.ADS79_15005"/>
<evidence type="ECO:0000313" key="5">
    <source>
        <dbReference type="Proteomes" id="UP000319578"/>
    </source>
</evidence>
<dbReference type="EMBL" id="BJON01000028">
    <property type="protein sequence ID" value="GED72273.1"/>
    <property type="molecule type" value="Genomic_DNA"/>
</dbReference>
<dbReference type="GO" id="GO:0016747">
    <property type="term" value="F:acyltransferase activity, transferring groups other than amino-acyl groups"/>
    <property type="evidence" value="ECO:0007669"/>
    <property type="project" value="InterPro"/>
</dbReference>
<dbReference type="PANTHER" id="PTHR43610:SF1">
    <property type="entry name" value="N-ACETYLTRANSFERASE DOMAIN-CONTAINING PROTEIN"/>
    <property type="match status" value="1"/>
</dbReference>
<proteinExistence type="predicted"/>